<evidence type="ECO:0000313" key="3">
    <source>
        <dbReference type="EMBL" id="TFK21870.1"/>
    </source>
</evidence>
<evidence type="ECO:0000256" key="1">
    <source>
        <dbReference type="SAM" id="MobiDB-lite"/>
    </source>
</evidence>
<feature type="chain" id="PRO_5022746509" evidence="2">
    <location>
        <begin position="24"/>
        <end position="124"/>
    </location>
</feature>
<protein>
    <submittedName>
        <fullName evidence="3">Uncharacterized protein</fullName>
    </submittedName>
</protein>
<reference evidence="3 4" key="1">
    <citation type="journal article" date="2019" name="Nat. Ecol. Evol.">
        <title>Megaphylogeny resolves global patterns of mushroom evolution.</title>
        <authorList>
            <person name="Varga T."/>
            <person name="Krizsan K."/>
            <person name="Foldi C."/>
            <person name="Dima B."/>
            <person name="Sanchez-Garcia M."/>
            <person name="Sanchez-Ramirez S."/>
            <person name="Szollosi G.J."/>
            <person name="Szarkandi J.G."/>
            <person name="Papp V."/>
            <person name="Albert L."/>
            <person name="Andreopoulos W."/>
            <person name="Angelini C."/>
            <person name="Antonin V."/>
            <person name="Barry K.W."/>
            <person name="Bougher N.L."/>
            <person name="Buchanan P."/>
            <person name="Buyck B."/>
            <person name="Bense V."/>
            <person name="Catcheside P."/>
            <person name="Chovatia M."/>
            <person name="Cooper J."/>
            <person name="Damon W."/>
            <person name="Desjardin D."/>
            <person name="Finy P."/>
            <person name="Geml J."/>
            <person name="Haridas S."/>
            <person name="Hughes K."/>
            <person name="Justo A."/>
            <person name="Karasinski D."/>
            <person name="Kautmanova I."/>
            <person name="Kiss B."/>
            <person name="Kocsube S."/>
            <person name="Kotiranta H."/>
            <person name="LaButti K.M."/>
            <person name="Lechner B.E."/>
            <person name="Liimatainen K."/>
            <person name="Lipzen A."/>
            <person name="Lukacs Z."/>
            <person name="Mihaltcheva S."/>
            <person name="Morgado L.N."/>
            <person name="Niskanen T."/>
            <person name="Noordeloos M.E."/>
            <person name="Ohm R.A."/>
            <person name="Ortiz-Santana B."/>
            <person name="Ovrebo C."/>
            <person name="Racz N."/>
            <person name="Riley R."/>
            <person name="Savchenko A."/>
            <person name="Shiryaev A."/>
            <person name="Soop K."/>
            <person name="Spirin V."/>
            <person name="Szebenyi C."/>
            <person name="Tomsovsky M."/>
            <person name="Tulloss R.E."/>
            <person name="Uehling J."/>
            <person name="Grigoriev I.V."/>
            <person name="Vagvolgyi C."/>
            <person name="Papp T."/>
            <person name="Martin F.M."/>
            <person name="Miettinen O."/>
            <person name="Hibbett D.S."/>
            <person name="Nagy L.G."/>
        </authorList>
    </citation>
    <scope>NUCLEOTIDE SEQUENCE [LARGE SCALE GENOMIC DNA]</scope>
    <source>
        <strain evidence="3 4">CBS 121175</strain>
    </source>
</reference>
<evidence type="ECO:0000313" key="4">
    <source>
        <dbReference type="Proteomes" id="UP000307440"/>
    </source>
</evidence>
<evidence type="ECO:0000256" key="2">
    <source>
        <dbReference type="SAM" id="SignalP"/>
    </source>
</evidence>
<name>A0A5C3KN77_COPMA</name>
<dbReference type="EMBL" id="ML210256">
    <property type="protein sequence ID" value="TFK21870.1"/>
    <property type="molecule type" value="Genomic_DNA"/>
</dbReference>
<dbReference type="AlphaFoldDB" id="A0A5C3KN77"/>
<organism evidence="3 4">
    <name type="scientific">Coprinopsis marcescibilis</name>
    <name type="common">Agaric fungus</name>
    <name type="synonym">Psathyrella marcescibilis</name>
    <dbReference type="NCBI Taxonomy" id="230819"/>
    <lineage>
        <taxon>Eukaryota</taxon>
        <taxon>Fungi</taxon>
        <taxon>Dikarya</taxon>
        <taxon>Basidiomycota</taxon>
        <taxon>Agaricomycotina</taxon>
        <taxon>Agaricomycetes</taxon>
        <taxon>Agaricomycetidae</taxon>
        <taxon>Agaricales</taxon>
        <taxon>Agaricineae</taxon>
        <taxon>Psathyrellaceae</taxon>
        <taxon>Coprinopsis</taxon>
    </lineage>
</organism>
<proteinExistence type="predicted"/>
<feature type="non-terminal residue" evidence="3">
    <location>
        <position position="124"/>
    </location>
</feature>
<accession>A0A5C3KN77</accession>
<sequence>MMSKTFIFVALSALASSLTSVAALPILDPEAGAILEARAGTIRCKNPNGCGGGGAKLPNISNFKINARLSGNQFKINSKPSRKPNANVRCRNPNGCGGGGALSWKNNRLGGPNSRGGNPAQYRN</sequence>
<keyword evidence="4" id="KW-1185">Reference proteome</keyword>
<gene>
    <name evidence="3" type="ORF">FA15DRAFT_672160</name>
</gene>
<feature type="region of interest" description="Disordered" evidence="1">
    <location>
        <begin position="74"/>
        <end position="124"/>
    </location>
</feature>
<dbReference type="Proteomes" id="UP000307440">
    <property type="component" value="Unassembled WGS sequence"/>
</dbReference>
<keyword evidence="2" id="KW-0732">Signal</keyword>
<feature type="signal peptide" evidence="2">
    <location>
        <begin position="1"/>
        <end position="23"/>
    </location>
</feature>